<evidence type="ECO:0000256" key="2">
    <source>
        <dbReference type="SAM" id="Phobius"/>
    </source>
</evidence>
<feature type="transmembrane region" description="Helical" evidence="2">
    <location>
        <begin position="83"/>
        <end position="103"/>
    </location>
</feature>
<keyword evidence="2" id="KW-0472">Membrane</keyword>
<feature type="non-terminal residue" evidence="3">
    <location>
        <position position="1"/>
    </location>
</feature>
<keyword evidence="2" id="KW-0812">Transmembrane</keyword>
<dbReference type="InterPro" id="IPR002528">
    <property type="entry name" value="MATE_fam"/>
</dbReference>
<dbReference type="PANTHER" id="PTHR43298:SF2">
    <property type="entry name" value="FMN_FAD EXPORTER YEEO-RELATED"/>
    <property type="match status" value="1"/>
</dbReference>
<organism evidence="3">
    <name type="scientific">marine sediment metagenome</name>
    <dbReference type="NCBI Taxonomy" id="412755"/>
    <lineage>
        <taxon>unclassified sequences</taxon>
        <taxon>metagenomes</taxon>
        <taxon>ecological metagenomes</taxon>
    </lineage>
</organism>
<dbReference type="GO" id="GO:0042910">
    <property type="term" value="F:xenobiotic transmembrane transporter activity"/>
    <property type="evidence" value="ECO:0007669"/>
    <property type="project" value="InterPro"/>
</dbReference>
<proteinExistence type="predicted"/>
<sequence>IIAGAEPIARWMIDDPEVVRLTVVFIYVLGGLQPLMAMEFALTGSLRGAGDTRFPLLTVLSGLIFVRCVLAGIFAWLDFSVEWIFYALIADYIVKATMLTLRFRGGRWKTVIKS</sequence>
<accession>X0WXT7</accession>
<keyword evidence="1" id="KW-0813">Transport</keyword>
<dbReference type="EMBL" id="BARS01049053">
    <property type="protein sequence ID" value="GAG29263.1"/>
    <property type="molecule type" value="Genomic_DNA"/>
</dbReference>
<reference evidence="3" key="1">
    <citation type="journal article" date="2014" name="Front. Microbiol.">
        <title>High frequency of phylogenetically diverse reductive dehalogenase-homologous genes in deep subseafloor sedimentary metagenomes.</title>
        <authorList>
            <person name="Kawai M."/>
            <person name="Futagami T."/>
            <person name="Toyoda A."/>
            <person name="Takaki Y."/>
            <person name="Nishi S."/>
            <person name="Hori S."/>
            <person name="Arai W."/>
            <person name="Tsubouchi T."/>
            <person name="Morono Y."/>
            <person name="Uchiyama I."/>
            <person name="Ito T."/>
            <person name="Fujiyama A."/>
            <person name="Inagaki F."/>
            <person name="Takami H."/>
        </authorList>
    </citation>
    <scope>NUCLEOTIDE SEQUENCE</scope>
    <source>
        <strain evidence="3">Expedition CK06-06</strain>
    </source>
</reference>
<dbReference type="Pfam" id="PF01554">
    <property type="entry name" value="MatE"/>
    <property type="match status" value="1"/>
</dbReference>
<dbReference type="GO" id="GO:0005886">
    <property type="term" value="C:plasma membrane"/>
    <property type="evidence" value="ECO:0007669"/>
    <property type="project" value="TreeGrafter"/>
</dbReference>
<feature type="transmembrane region" description="Helical" evidence="2">
    <location>
        <begin position="21"/>
        <end position="42"/>
    </location>
</feature>
<keyword evidence="2" id="KW-1133">Transmembrane helix</keyword>
<dbReference type="InterPro" id="IPR050222">
    <property type="entry name" value="MATE_MdtK"/>
</dbReference>
<evidence type="ECO:0008006" key="4">
    <source>
        <dbReference type="Google" id="ProtNLM"/>
    </source>
</evidence>
<comment type="caution">
    <text evidence="3">The sequence shown here is derived from an EMBL/GenBank/DDBJ whole genome shotgun (WGS) entry which is preliminary data.</text>
</comment>
<dbReference type="AlphaFoldDB" id="X0WXT7"/>
<dbReference type="GO" id="GO:0015297">
    <property type="term" value="F:antiporter activity"/>
    <property type="evidence" value="ECO:0007669"/>
    <property type="project" value="InterPro"/>
</dbReference>
<protein>
    <recommendedName>
        <fullName evidence="4">Polysaccharide biosynthesis protein C-terminal domain-containing protein</fullName>
    </recommendedName>
</protein>
<dbReference type="PANTHER" id="PTHR43298">
    <property type="entry name" value="MULTIDRUG RESISTANCE PROTEIN NORM-RELATED"/>
    <property type="match status" value="1"/>
</dbReference>
<evidence type="ECO:0000313" key="3">
    <source>
        <dbReference type="EMBL" id="GAG29263.1"/>
    </source>
</evidence>
<evidence type="ECO:0000256" key="1">
    <source>
        <dbReference type="ARBA" id="ARBA00022448"/>
    </source>
</evidence>
<name>X0WXT7_9ZZZZ</name>
<gene>
    <name evidence="3" type="ORF">S01H1_73416</name>
</gene>
<feature type="transmembrane region" description="Helical" evidence="2">
    <location>
        <begin position="54"/>
        <end position="77"/>
    </location>
</feature>